<feature type="region of interest" description="Disordered" evidence="1">
    <location>
        <begin position="1998"/>
        <end position="2081"/>
    </location>
</feature>
<protein>
    <recommendedName>
        <fullName evidence="2">Agenet domain-containing protein</fullName>
    </recommendedName>
</protein>
<gene>
    <name evidence="3" type="ORF">CXB51_020039</name>
</gene>
<proteinExistence type="predicted"/>
<feature type="region of interest" description="Disordered" evidence="1">
    <location>
        <begin position="720"/>
        <end position="757"/>
    </location>
</feature>
<evidence type="ECO:0000313" key="3">
    <source>
        <dbReference type="EMBL" id="KAG8486657.1"/>
    </source>
</evidence>
<feature type="compositionally biased region" description="Low complexity" evidence="1">
    <location>
        <begin position="730"/>
        <end position="741"/>
    </location>
</feature>
<evidence type="ECO:0000313" key="4">
    <source>
        <dbReference type="Proteomes" id="UP000701853"/>
    </source>
</evidence>
<feature type="compositionally biased region" description="Basic and acidic residues" evidence="1">
    <location>
        <begin position="447"/>
        <end position="482"/>
    </location>
</feature>
<dbReference type="InterPro" id="IPR014002">
    <property type="entry name" value="Agenet_dom_plant"/>
</dbReference>
<evidence type="ECO:0000259" key="2">
    <source>
        <dbReference type="SMART" id="SM00743"/>
    </source>
</evidence>
<feature type="region of interest" description="Disordered" evidence="1">
    <location>
        <begin position="1275"/>
        <end position="1349"/>
    </location>
</feature>
<feature type="region of interest" description="Disordered" evidence="1">
    <location>
        <begin position="777"/>
        <end position="812"/>
    </location>
</feature>
<accession>A0A8J5YQ52</accession>
<dbReference type="OrthoDB" id="433924at2759"/>
<feature type="region of interest" description="Disordered" evidence="1">
    <location>
        <begin position="1885"/>
        <end position="1918"/>
    </location>
</feature>
<organism evidence="3 4">
    <name type="scientific">Gossypium anomalum</name>
    <dbReference type="NCBI Taxonomy" id="47600"/>
    <lineage>
        <taxon>Eukaryota</taxon>
        <taxon>Viridiplantae</taxon>
        <taxon>Streptophyta</taxon>
        <taxon>Embryophyta</taxon>
        <taxon>Tracheophyta</taxon>
        <taxon>Spermatophyta</taxon>
        <taxon>Magnoliopsida</taxon>
        <taxon>eudicotyledons</taxon>
        <taxon>Gunneridae</taxon>
        <taxon>Pentapetalae</taxon>
        <taxon>rosids</taxon>
        <taxon>malvids</taxon>
        <taxon>Malvales</taxon>
        <taxon>Malvaceae</taxon>
        <taxon>Malvoideae</taxon>
        <taxon>Gossypium</taxon>
    </lineage>
</organism>
<feature type="compositionally biased region" description="Basic and acidic residues" evidence="1">
    <location>
        <begin position="2148"/>
        <end position="2171"/>
    </location>
</feature>
<feature type="region of interest" description="Disordered" evidence="1">
    <location>
        <begin position="950"/>
        <end position="1020"/>
    </location>
</feature>
<dbReference type="PANTHER" id="PTHR48429">
    <property type="entry name" value="AGENET DOMAIN-CONTAINING PROTEIN"/>
    <property type="match status" value="1"/>
</dbReference>
<keyword evidence="4" id="KW-1185">Reference proteome</keyword>
<feature type="region of interest" description="Disordered" evidence="1">
    <location>
        <begin position="1133"/>
        <end position="1182"/>
    </location>
</feature>
<feature type="compositionally biased region" description="Polar residues" evidence="1">
    <location>
        <begin position="1158"/>
        <end position="1181"/>
    </location>
</feature>
<feature type="region of interest" description="Disordered" evidence="1">
    <location>
        <begin position="1667"/>
        <end position="1698"/>
    </location>
</feature>
<dbReference type="EMBL" id="JAHUZN010000008">
    <property type="protein sequence ID" value="KAG8486657.1"/>
    <property type="molecule type" value="Genomic_DNA"/>
</dbReference>
<feature type="compositionally biased region" description="Basic and acidic residues" evidence="1">
    <location>
        <begin position="1894"/>
        <end position="1904"/>
    </location>
</feature>
<dbReference type="CDD" id="cd20403">
    <property type="entry name" value="Tudor_Agenet_FMRP-like_rpt2"/>
    <property type="match status" value="1"/>
</dbReference>
<feature type="compositionally biased region" description="Polar residues" evidence="1">
    <location>
        <begin position="781"/>
        <end position="808"/>
    </location>
</feature>
<comment type="caution">
    <text evidence="3">The sequence shown here is derived from an EMBL/GenBank/DDBJ whole genome shotgun (WGS) entry which is preliminary data.</text>
</comment>
<feature type="domain" description="Agenet" evidence="2">
    <location>
        <begin position="1729"/>
        <end position="1792"/>
    </location>
</feature>
<feature type="compositionally biased region" description="Polar residues" evidence="1">
    <location>
        <begin position="951"/>
        <end position="960"/>
    </location>
</feature>
<feature type="domain" description="Agenet" evidence="2">
    <location>
        <begin position="1819"/>
        <end position="1877"/>
    </location>
</feature>
<dbReference type="PANTHER" id="PTHR48429:SF1">
    <property type="entry name" value="AGENET DOMAIN-CONTAINING PROTEIN"/>
    <property type="match status" value="1"/>
</dbReference>
<name>A0A8J5YQ52_9ROSI</name>
<feature type="compositionally biased region" description="Basic and acidic residues" evidence="1">
    <location>
        <begin position="1998"/>
        <end position="2008"/>
    </location>
</feature>
<dbReference type="InterPro" id="IPR008395">
    <property type="entry name" value="Agenet-like_dom"/>
</dbReference>
<feature type="compositionally biased region" description="Basic and acidic residues" evidence="1">
    <location>
        <begin position="1632"/>
        <end position="1645"/>
    </location>
</feature>
<reference evidence="3 4" key="1">
    <citation type="journal article" date="2021" name="bioRxiv">
        <title>The Gossypium anomalum genome as a resource for cotton improvement and evolutionary analysis of hybrid incompatibility.</title>
        <authorList>
            <person name="Grover C.E."/>
            <person name="Yuan D."/>
            <person name="Arick M.A."/>
            <person name="Miller E.R."/>
            <person name="Hu G."/>
            <person name="Peterson D.G."/>
            <person name="Wendel J.F."/>
            <person name="Udall J.A."/>
        </authorList>
    </citation>
    <scope>NUCLEOTIDE SEQUENCE [LARGE SCALE GENOMIC DNA]</scope>
    <source>
        <strain evidence="3">JFW-Udall</strain>
        <tissue evidence="3">Leaf</tissue>
    </source>
</reference>
<feature type="compositionally biased region" description="Polar residues" evidence="1">
    <location>
        <begin position="1278"/>
        <end position="1297"/>
    </location>
</feature>
<feature type="compositionally biased region" description="Low complexity" evidence="1">
    <location>
        <begin position="968"/>
        <end position="978"/>
    </location>
</feature>
<sequence length="2320" mass="249100">MFSCCRDTLMDNDENDSQSHNRHLAGEGNNKFPPVLRPYALPRFDFDDNLHGHLRFDSLVETEVFLGIESSEDNQWIEDFSRGGTGIAFSSSAAESCSISRCNNVWSEAASSESVEMLLKSVGQDETIPVQTISRNSDACDELGCLINQMEPTLKHGDSDLSKVGDDLQPALQSGEFPGKLPGLKDDVGGDHLLVEDVSQTHEFGTSVDSTLEDLNTRNTDLPVTKRDDSKEHIVKENLVEASVDQSVDDREQEDKCTGSQVDAVIHSVQNTYASNALIDGQDTTHLKHDLIDENVDGSASQNVDLGHEVQTDGQNVSENAVASFTLLAQKNSALDVHSKEDRHAIGNITTAGEPVDRISKGNSNLHMVEGCSEGLRVESPLRTSISEDIGLSERKLHDISPMPFVGDANLKEHGSEVSNMDTRNPMSLESSMDSTMQIACDTLEKKGSLDSDSHPDMKILSSKSEKSLVVDDNGSKGEGEGSHNTLGTEPMKECEESIVVEHSDDYKSDQTVSTAANQNIKLSSDSSNTDCGEGGSLPVIKGVDFSSSGTGGTADELASILQSDVAISGKSMECVLSASGKDLPAATSAVSDQNKVQVSSAETSFSIMNTSGVTSEKGAPWETSGQSSCSKVDQSLSMEGTSIDESQHGDQAIHGLSVEVVRDTHVSSIVSDSTVRGTDGAEAQVISKTGSSEAAAYPFLSVTGISIRLMSDNKKFPSGAVSIQHNNQTSTSSLASTSKESTCDFGQNHPEDSDPKLLIKGKKSDHVAMHHVDGARAKTDNSSFPPAPSSESQTKIHMMGSESSSADLDNPSCGSPIVIRTSEQFPSKIGNDGLKGSEGRSASISGVINGEENKDQSISEDMKGNYASPGDRTFTFEVPPLADLSGKEAGKNWQLFSTMQHDTISSYIFCYLSWLCSLYLAHALNNKKVRGTLSTASLSKVGTKAAQEVSHANLQASESENVRGRSKGTSEGSGSKGTSERRARRVGGKSAGKEATKKGIAAKEMTPASRSKRSASLSSAGIGQLIQSNEVKHSGHMEGATTKPFGVLSTSVSSLPDLNASASSSAVFHQPFTDLQQVQLRAQIFVYGALIQGTAPDEAYMISAFGGLDGGRTMWENAWRACIDRVHSQKSHLVSPETPMQTPLGAKTSDQSVKRNALQNKVTSSPVSRSTSKGTPTTIVNPMVPLSSPLWSISTPSCDALQSTGIPRSAVMDYQQALSPLRPPPIRNFVGHNAPWMSQSPFRVPWVPQTSSFDARFPVLPITETVNLTPAREASVPHSSAMKQASTVPMVQSGSPPNVFAGTPLLDTKKATATRGQHSADPKPRKRKKSTVSEYPGQIKPHSQSESVSATVVTSNVSTPAAITTLATVVSKSSTDKFVTSVPVDHLEKGEQDSDQRVALSEETFGKLQEAQKQAEDASALAAAAVHHSQEIWNQLGKHKNSGLEPDFETELTSAAAAIAAAASVAKAAAAAAKVASNAALQAKLMADEALVSSGYKNSVPTNAIAPDNVKKLGKATPASILRGENATTSSNSIIIAAREAARRRVEAASAASKRAENMDAIVKAAELAAEAVSQAGKIVAMGEPFPLTELVDAGPEAYWKVPQASPEPNGSVGEHIDSGRVEGPTSSAWHPKEVQVEKREKQSVEYGMSPTLREIARESLEDHSRLTGGILGPTAASRKDKKGPKGRKASEIAKTKGVTSESEIWFGPPSVITQSEHEKAGETSKNNNLREGSRVEVLRDGDGLKVAWFPADILDLKDGKAYVCYNELRSEDGDKLKEWVELEGEGDRAPRIRTARPVTAMPFEGTRKRRRAAMGDYNWAPGDRVDSWMQDSWWEGVVTEKSQTDETSFSVHFPARGETSVVKAWLLRPSLIWKNGSWVEGSSFQDNNGSSHEGDTPQEKRPRIGGPVVEARGEDKLSKSLDLKESWKPGDMRLLDLSDNEKLFNIGRSTRDENKPDSLKMVRTGLKKEGSRVIFGVPKPGKKRKFMEVSKHYVADQSGKTHETSDSAKFTKYLMPQGSEPRETKNKIEPKDKRAAVYRPKVLKSGKPPSVSSRTIHKKDSLSNTLGSEPGDSAAADVSHAENISGKHNIMEFRSFSSSDGGAKGPVLFSSVAFSSDAPPKKISASNAKSERVSKPKLGPASGKLGKIEEEKGSNDDSMKTVSEVEPRRSNRKIQPTSRLLEGLQSSLIISKIPSVSHDRSHKSQNRSSRVSTTGVALCKLRLERTARKENGFLGICDFGLTFCRAALPTDQSFVIPALPKVNLRVDDSFCLLLFLRRKGLVRACLQMAVAGSFWLPWELICPLPVDSSAYDKMLFIG</sequence>
<feature type="region of interest" description="Disordered" evidence="1">
    <location>
        <begin position="2118"/>
        <end position="2178"/>
    </location>
</feature>
<feature type="region of interest" description="Disordered" evidence="1">
    <location>
        <begin position="1606"/>
        <end position="1647"/>
    </location>
</feature>
<feature type="region of interest" description="Disordered" evidence="1">
    <location>
        <begin position="447"/>
        <end position="492"/>
    </location>
</feature>
<dbReference type="SMART" id="SM00743">
    <property type="entry name" value="Agenet"/>
    <property type="match status" value="2"/>
</dbReference>
<feature type="compositionally biased region" description="Basic and acidic residues" evidence="1">
    <location>
        <begin position="2022"/>
        <end position="2037"/>
    </location>
</feature>
<dbReference type="Pfam" id="PF05641">
    <property type="entry name" value="Agenet"/>
    <property type="match status" value="1"/>
</dbReference>
<evidence type="ECO:0000256" key="1">
    <source>
        <dbReference type="SAM" id="MobiDB-lite"/>
    </source>
</evidence>
<dbReference type="Proteomes" id="UP000701853">
    <property type="component" value="Chromosome 8"/>
</dbReference>
<dbReference type="InterPro" id="IPR055274">
    <property type="entry name" value="SWO1"/>
</dbReference>
<dbReference type="CDD" id="cd20405">
    <property type="entry name" value="Tudor_Agenet_AtDUF_rpt1_3"/>
    <property type="match status" value="1"/>
</dbReference>